<dbReference type="AlphaFoldDB" id="A0A7W7S2C4"/>
<evidence type="ECO:0000313" key="2">
    <source>
        <dbReference type="Proteomes" id="UP000534286"/>
    </source>
</evidence>
<gene>
    <name evidence="1" type="ORF">FHR32_006319</name>
</gene>
<evidence type="ECO:0008006" key="3">
    <source>
        <dbReference type="Google" id="ProtNLM"/>
    </source>
</evidence>
<dbReference type="SUPFAM" id="SSF53335">
    <property type="entry name" value="S-adenosyl-L-methionine-dependent methyltransferases"/>
    <property type="match status" value="1"/>
</dbReference>
<dbReference type="RefSeq" id="WP_184757997.1">
    <property type="nucleotide sequence ID" value="NZ_JACHJU010000003.1"/>
</dbReference>
<keyword evidence="2" id="KW-1185">Reference proteome</keyword>
<dbReference type="Proteomes" id="UP000534286">
    <property type="component" value="Unassembled WGS sequence"/>
</dbReference>
<accession>A0A7W7S2C4</accession>
<name>A0A7W7S2C4_9ACTN</name>
<sequence length="216" mass="23476">MGVERLADDGGPFGFDITTALAVDDLITLYGCDAVVETGCHLGDTTHYLARRYPSLPVYSCDLDPAYAAFTRHRVAGHRNARVEHVDSPALVAAAAGIHERPLFFLDAHWGPDWPLARELAAVAAGVVVIHDFDIGHPRFAFDVYGDLVCGPAMLAAMSRPPEVYFTPDPAADWPLPCLQTRRRAGVGILTVGLDTAPLQKHPHLTTRYLERAVTP</sequence>
<dbReference type="Gene3D" id="3.40.50.150">
    <property type="entry name" value="Vaccinia Virus protein VP39"/>
    <property type="match status" value="1"/>
</dbReference>
<comment type="caution">
    <text evidence="1">The sequence shown here is derived from an EMBL/GenBank/DDBJ whole genome shotgun (WGS) entry which is preliminary data.</text>
</comment>
<protein>
    <recommendedName>
        <fullName evidence="3">Methyltransferase domain-containing protein</fullName>
    </recommendedName>
</protein>
<evidence type="ECO:0000313" key="1">
    <source>
        <dbReference type="EMBL" id="MBB4941933.1"/>
    </source>
</evidence>
<organism evidence="1 2">
    <name type="scientific">Streptosporangium album</name>
    <dbReference type="NCBI Taxonomy" id="47479"/>
    <lineage>
        <taxon>Bacteria</taxon>
        <taxon>Bacillati</taxon>
        <taxon>Actinomycetota</taxon>
        <taxon>Actinomycetes</taxon>
        <taxon>Streptosporangiales</taxon>
        <taxon>Streptosporangiaceae</taxon>
        <taxon>Streptosporangium</taxon>
    </lineage>
</organism>
<reference evidence="1 2" key="1">
    <citation type="submission" date="2020-08" db="EMBL/GenBank/DDBJ databases">
        <title>Sequencing the genomes of 1000 actinobacteria strains.</title>
        <authorList>
            <person name="Klenk H.-P."/>
        </authorList>
    </citation>
    <scope>NUCLEOTIDE SEQUENCE [LARGE SCALE GENOMIC DNA]</scope>
    <source>
        <strain evidence="1 2">DSM 43023</strain>
    </source>
</reference>
<dbReference type="InterPro" id="IPR029063">
    <property type="entry name" value="SAM-dependent_MTases_sf"/>
</dbReference>
<proteinExistence type="predicted"/>
<dbReference type="EMBL" id="JACHJU010000003">
    <property type="protein sequence ID" value="MBB4941933.1"/>
    <property type="molecule type" value="Genomic_DNA"/>
</dbReference>